<dbReference type="OrthoDB" id="4957064at2759"/>
<dbReference type="Proteomes" id="UP000039324">
    <property type="component" value="Unassembled WGS sequence"/>
</dbReference>
<evidence type="ECO:0000256" key="1">
    <source>
        <dbReference type="SAM" id="Coils"/>
    </source>
</evidence>
<dbReference type="AlphaFoldDB" id="A0A0G4J7R3"/>
<evidence type="ECO:0000313" key="2">
    <source>
        <dbReference type="EMBL" id="CEP03618.1"/>
    </source>
</evidence>
<accession>A0A0G4J7R3</accession>
<gene>
    <name evidence="2" type="ORF">PBRA_009503</name>
    <name evidence="3" type="ORF">PLBR_LOCUS8089</name>
</gene>
<geneLocation type="mitochondrion" evidence="3"/>
<keyword evidence="3" id="KW-0496">Mitochondrion</keyword>
<keyword evidence="4" id="KW-1185">Reference proteome</keyword>
<dbReference type="EMBL" id="CDSF01000153">
    <property type="protein sequence ID" value="CEP03618.1"/>
    <property type="molecule type" value="Genomic_DNA"/>
</dbReference>
<dbReference type="Proteomes" id="UP000290189">
    <property type="component" value="Unassembled WGS sequence"/>
</dbReference>
<reference evidence="2 4" key="1">
    <citation type="submission" date="2015-02" db="EMBL/GenBank/DDBJ databases">
        <authorList>
            <person name="Chooi Y.-H."/>
        </authorList>
    </citation>
    <scope>NUCLEOTIDE SEQUENCE [LARGE SCALE GENOMIC DNA]</scope>
    <source>
        <strain evidence="2">E3</strain>
    </source>
</reference>
<sequence length="214" mass="22243">MNPAPFVADAGVNAVLPAVPMGPSSARVGAAHLRMRLAEAHNASSGGLAVTASELGDHVQFMVACANENLPGAVVAGPGPPAWAAPLLNLPVQLAALQEHVGNMQEQLGNMQEQLGNMQEQVAALQRSMVVLDAKMVNGMIEEPDDAVVPVPNAAGEAIPAAFPATRRQLTAMTGANCNTLLNYYGLPTAGTVTARRRRLARHLSVHNVGVIDQ</sequence>
<evidence type="ECO:0000313" key="3">
    <source>
        <dbReference type="EMBL" id="SPR00874.1"/>
    </source>
</evidence>
<dbReference type="STRING" id="37360.A0A0G4J7R3"/>
<name>A0A0G4J7R3_PLABS</name>
<evidence type="ECO:0000313" key="4">
    <source>
        <dbReference type="Proteomes" id="UP000039324"/>
    </source>
</evidence>
<evidence type="ECO:0000313" key="5">
    <source>
        <dbReference type="Proteomes" id="UP000290189"/>
    </source>
</evidence>
<protein>
    <submittedName>
        <fullName evidence="2">Uncharacterized protein</fullName>
    </submittedName>
</protein>
<feature type="coiled-coil region" evidence="1">
    <location>
        <begin position="94"/>
        <end position="128"/>
    </location>
</feature>
<proteinExistence type="predicted"/>
<keyword evidence="1" id="KW-0175">Coiled coil</keyword>
<reference evidence="3 5" key="2">
    <citation type="submission" date="2018-03" db="EMBL/GenBank/DDBJ databases">
        <authorList>
            <person name="Fogelqvist J."/>
        </authorList>
    </citation>
    <scope>NUCLEOTIDE SEQUENCE [LARGE SCALE GENOMIC DNA]</scope>
</reference>
<dbReference type="EMBL" id="OVEO01000015">
    <property type="protein sequence ID" value="SPR00874.1"/>
    <property type="molecule type" value="Genomic_DNA"/>
</dbReference>
<organism evidence="2 4">
    <name type="scientific">Plasmodiophora brassicae</name>
    <name type="common">Clubroot disease agent</name>
    <dbReference type="NCBI Taxonomy" id="37360"/>
    <lineage>
        <taxon>Eukaryota</taxon>
        <taxon>Sar</taxon>
        <taxon>Rhizaria</taxon>
        <taxon>Endomyxa</taxon>
        <taxon>Phytomyxea</taxon>
        <taxon>Plasmodiophorida</taxon>
        <taxon>Plasmodiophoridae</taxon>
        <taxon>Plasmodiophora</taxon>
    </lineage>
</organism>